<organism evidence="1 2">
    <name type="scientific">Tripterygium wilfordii</name>
    <name type="common">Thunder God vine</name>
    <dbReference type="NCBI Taxonomy" id="458696"/>
    <lineage>
        <taxon>Eukaryota</taxon>
        <taxon>Viridiplantae</taxon>
        <taxon>Streptophyta</taxon>
        <taxon>Embryophyta</taxon>
        <taxon>Tracheophyta</taxon>
        <taxon>Spermatophyta</taxon>
        <taxon>Magnoliopsida</taxon>
        <taxon>eudicotyledons</taxon>
        <taxon>Gunneridae</taxon>
        <taxon>Pentapetalae</taxon>
        <taxon>rosids</taxon>
        <taxon>fabids</taxon>
        <taxon>Celastrales</taxon>
        <taxon>Celastraceae</taxon>
        <taxon>Tripterygium</taxon>
    </lineage>
</organism>
<comment type="caution">
    <text evidence="1">The sequence shown here is derived from an EMBL/GenBank/DDBJ whole genome shotgun (WGS) entry which is preliminary data.</text>
</comment>
<proteinExistence type="predicted"/>
<evidence type="ECO:0000313" key="2">
    <source>
        <dbReference type="Proteomes" id="UP000593562"/>
    </source>
</evidence>
<dbReference type="AlphaFoldDB" id="A0A7J7CY33"/>
<dbReference type="EMBL" id="JAAARO010000012">
    <property type="protein sequence ID" value="KAF5738983.1"/>
    <property type="molecule type" value="Genomic_DNA"/>
</dbReference>
<sequence>MIYLPSCPTLFTVRYRFRSFEISRLLAFRDAVALSLGTSWWLVGKEKMRWNYPEISLEDMIKLVNGFDSGIWVSIKKALQWGSFFENESSVLHQLLCKTEEKSYTIRLLQLFEAMAHPKLSSSSLLTLHH</sequence>
<dbReference type="OrthoDB" id="1930482at2759"/>
<dbReference type="Proteomes" id="UP000593562">
    <property type="component" value="Unassembled WGS sequence"/>
</dbReference>
<protein>
    <submittedName>
        <fullName evidence="1">Uncharacterized protein</fullName>
    </submittedName>
</protein>
<evidence type="ECO:0000313" key="1">
    <source>
        <dbReference type="EMBL" id="KAF5738983.1"/>
    </source>
</evidence>
<accession>A0A7J7CY33</accession>
<gene>
    <name evidence="1" type="ORF">HS088_TW12G00179</name>
</gene>
<name>A0A7J7CY33_TRIWF</name>
<reference evidence="1 2" key="1">
    <citation type="journal article" date="2020" name="Nat. Commun.">
        <title>Genome of Tripterygium wilfordii and identification of cytochrome P450 involved in triptolide biosynthesis.</title>
        <authorList>
            <person name="Tu L."/>
            <person name="Su P."/>
            <person name="Zhang Z."/>
            <person name="Gao L."/>
            <person name="Wang J."/>
            <person name="Hu T."/>
            <person name="Zhou J."/>
            <person name="Zhang Y."/>
            <person name="Zhao Y."/>
            <person name="Liu Y."/>
            <person name="Song Y."/>
            <person name="Tong Y."/>
            <person name="Lu Y."/>
            <person name="Yang J."/>
            <person name="Xu C."/>
            <person name="Jia M."/>
            <person name="Peters R.J."/>
            <person name="Huang L."/>
            <person name="Gao W."/>
        </authorList>
    </citation>
    <scope>NUCLEOTIDE SEQUENCE [LARGE SCALE GENOMIC DNA]</scope>
    <source>
        <strain evidence="2">cv. XIE 37</strain>
        <tissue evidence="1">Leaf</tissue>
    </source>
</reference>
<keyword evidence="2" id="KW-1185">Reference proteome</keyword>
<dbReference type="InParanoid" id="A0A7J7CY33"/>